<evidence type="ECO:0008006" key="4">
    <source>
        <dbReference type="Google" id="ProtNLM"/>
    </source>
</evidence>
<name>A0ABR1R602_9PEZI</name>
<comment type="caution">
    <text evidence="2">The sequence shown here is derived from an EMBL/GenBank/DDBJ whole genome shotgun (WGS) entry which is preliminary data.</text>
</comment>
<organism evidence="2 3">
    <name type="scientific">Apiospora marii</name>
    <dbReference type="NCBI Taxonomy" id="335849"/>
    <lineage>
        <taxon>Eukaryota</taxon>
        <taxon>Fungi</taxon>
        <taxon>Dikarya</taxon>
        <taxon>Ascomycota</taxon>
        <taxon>Pezizomycotina</taxon>
        <taxon>Sordariomycetes</taxon>
        <taxon>Xylariomycetidae</taxon>
        <taxon>Amphisphaeriales</taxon>
        <taxon>Apiosporaceae</taxon>
        <taxon>Apiospora</taxon>
    </lineage>
</organism>
<feature type="compositionally biased region" description="Low complexity" evidence="1">
    <location>
        <begin position="108"/>
        <end position="120"/>
    </location>
</feature>
<keyword evidence="3" id="KW-1185">Reference proteome</keyword>
<evidence type="ECO:0000313" key="3">
    <source>
        <dbReference type="Proteomes" id="UP001396898"/>
    </source>
</evidence>
<feature type="compositionally biased region" description="Acidic residues" evidence="1">
    <location>
        <begin position="122"/>
        <end position="131"/>
    </location>
</feature>
<proteinExistence type="predicted"/>
<feature type="region of interest" description="Disordered" evidence="1">
    <location>
        <begin position="68"/>
        <end position="166"/>
    </location>
</feature>
<evidence type="ECO:0000256" key="1">
    <source>
        <dbReference type="SAM" id="MobiDB-lite"/>
    </source>
</evidence>
<reference evidence="2 3" key="1">
    <citation type="submission" date="2023-01" db="EMBL/GenBank/DDBJ databases">
        <title>Analysis of 21 Apiospora genomes using comparative genomics revels a genus with tremendous synthesis potential of carbohydrate active enzymes and secondary metabolites.</title>
        <authorList>
            <person name="Sorensen T."/>
        </authorList>
    </citation>
    <scope>NUCLEOTIDE SEQUENCE [LARGE SCALE GENOMIC DNA]</scope>
    <source>
        <strain evidence="2 3">CBS 20057</strain>
    </source>
</reference>
<protein>
    <recommendedName>
        <fullName evidence="4">Myb-like domain-containing protein</fullName>
    </recommendedName>
</protein>
<dbReference type="Proteomes" id="UP001396898">
    <property type="component" value="Unassembled WGS sequence"/>
</dbReference>
<sequence length="219" mass="23397">MAETKTPQFTQRDMEISAKAWACLTGDAKAYFNTQIDFDKLATLGGYKNSASARECWRTTKIRLMAAAGVDKDGKSKGQQDQPETPAGKTGKAGKAAASSKRKRTTTKKVAPAPAPTAAADSNDDYEDEDAASGSPTPAPPKKARRGAAATTPGGGRSKKTVKTEEIAMEPIFDEEEEQRMQQLKLSDPNGAGFEDDAVGVDAMIKAEEQRDGMTFDEI</sequence>
<evidence type="ECO:0000313" key="2">
    <source>
        <dbReference type="EMBL" id="KAK8001174.1"/>
    </source>
</evidence>
<feature type="region of interest" description="Disordered" evidence="1">
    <location>
        <begin position="177"/>
        <end position="196"/>
    </location>
</feature>
<gene>
    <name evidence="2" type="ORF">PG991_013396</name>
</gene>
<dbReference type="EMBL" id="JAQQWI010000018">
    <property type="protein sequence ID" value="KAK8001174.1"/>
    <property type="molecule type" value="Genomic_DNA"/>
</dbReference>
<feature type="compositionally biased region" description="Low complexity" evidence="1">
    <location>
        <begin position="85"/>
        <end position="99"/>
    </location>
</feature>
<accession>A0ABR1R602</accession>